<keyword evidence="3" id="KW-1185">Reference proteome</keyword>
<evidence type="ECO:0000313" key="2">
    <source>
        <dbReference type="EMBL" id="CDF36663.1"/>
    </source>
</evidence>
<dbReference type="RefSeq" id="XP_005716482.1">
    <property type="nucleotide sequence ID" value="XM_005716425.1"/>
</dbReference>
<accession>R7QFX4</accession>
<gene>
    <name evidence="2" type="ORF">CHC_T00005035001</name>
</gene>
<dbReference type="Proteomes" id="UP000012073">
    <property type="component" value="Unassembled WGS sequence"/>
</dbReference>
<sequence length="152" mass="16322">MLLPCTTSPRNFSPIPSCSRRFSIAKSLCGNDSDLLSSRLVFWASFFDMTSPPMFSKIASHSTLSISNPSISFPNETGMSCMIPDSFRAYDLYPSSGDSITFTCFASNGKPQPDSATFCNSSVFDTTESSPSGTQRPSHSSNPAVASTRLAT</sequence>
<dbReference type="AlphaFoldDB" id="R7QFX4"/>
<evidence type="ECO:0000313" key="3">
    <source>
        <dbReference type="Proteomes" id="UP000012073"/>
    </source>
</evidence>
<name>R7QFX4_CHOCR</name>
<dbReference type="PhylomeDB" id="R7QFX4"/>
<organism evidence="2 3">
    <name type="scientific">Chondrus crispus</name>
    <name type="common">Carrageen Irish moss</name>
    <name type="synonym">Polymorpha crispa</name>
    <dbReference type="NCBI Taxonomy" id="2769"/>
    <lineage>
        <taxon>Eukaryota</taxon>
        <taxon>Rhodophyta</taxon>
        <taxon>Florideophyceae</taxon>
        <taxon>Rhodymeniophycidae</taxon>
        <taxon>Gigartinales</taxon>
        <taxon>Gigartinaceae</taxon>
        <taxon>Chondrus</taxon>
    </lineage>
</organism>
<protein>
    <submittedName>
        <fullName evidence="2">Uncharacterized protein</fullName>
    </submittedName>
</protein>
<feature type="region of interest" description="Disordered" evidence="1">
    <location>
        <begin position="127"/>
        <end position="152"/>
    </location>
</feature>
<dbReference type="GeneID" id="17324198"/>
<reference evidence="3" key="1">
    <citation type="journal article" date="2013" name="Proc. Natl. Acad. Sci. U.S.A.">
        <title>Genome structure and metabolic features in the red seaweed Chondrus crispus shed light on evolution of the Archaeplastida.</title>
        <authorList>
            <person name="Collen J."/>
            <person name="Porcel B."/>
            <person name="Carre W."/>
            <person name="Ball S.G."/>
            <person name="Chaparro C."/>
            <person name="Tonon T."/>
            <person name="Barbeyron T."/>
            <person name="Michel G."/>
            <person name="Noel B."/>
            <person name="Valentin K."/>
            <person name="Elias M."/>
            <person name="Artiguenave F."/>
            <person name="Arun A."/>
            <person name="Aury J.M."/>
            <person name="Barbosa-Neto J.F."/>
            <person name="Bothwell J.H."/>
            <person name="Bouget F.Y."/>
            <person name="Brillet L."/>
            <person name="Cabello-Hurtado F."/>
            <person name="Capella-Gutierrez S."/>
            <person name="Charrier B."/>
            <person name="Cladiere L."/>
            <person name="Cock J.M."/>
            <person name="Coelho S.M."/>
            <person name="Colleoni C."/>
            <person name="Czjzek M."/>
            <person name="Da Silva C."/>
            <person name="Delage L."/>
            <person name="Denoeud F."/>
            <person name="Deschamps P."/>
            <person name="Dittami S.M."/>
            <person name="Gabaldon T."/>
            <person name="Gachon C.M."/>
            <person name="Groisillier A."/>
            <person name="Herve C."/>
            <person name="Jabbari K."/>
            <person name="Katinka M."/>
            <person name="Kloareg B."/>
            <person name="Kowalczyk N."/>
            <person name="Labadie K."/>
            <person name="Leblanc C."/>
            <person name="Lopez P.J."/>
            <person name="McLachlan D.H."/>
            <person name="Meslet-Cladiere L."/>
            <person name="Moustafa A."/>
            <person name="Nehr Z."/>
            <person name="Nyvall Collen P."/>
            <person name="Panaud O."/>
            <person name="Partensky F."/>
            <person name="Poulain J."/>
            <person name="Rensing S.A."/>
            <person name="Rousvoal S."/>
            <person name="Samson G."/>
            <person name="Symeonidi A."/>
            <person name="Weissenbach J."/>
            <person name="Zambounis A."/>
            <person name="Wincker P."/>
            <person name="Boyen C."/>
        </authorList>
    </citation>
    <scope>NUCLEOTIDE SEQUENCE [LARGE SCALE GENOMIC DNA]</scope>
    <source>
        <strain evidence="3">cv. Stackhouse</strain>
    </source>
</reference>
<proteinExistence type="predicted"/>
<dbReference type="EMBL" id="HG001795">
    <property type="protein sequence ID" value="CDF36663.1"/>
    <property type="molecule type" value="Genomic_DNA"/>
</dbReference>
<dbReference type="Gramene" id="CDF36663">
    <property type="protein sequence ID" value="CDF36663"/>
    <property type="gene ID" value="CHC_T00005035001"/>
</dbReference>
<evidence type="ECO:0000256" key="1">
    <source>
        <dbReference type="SAM" id="MobiDB-lite"/>
    </source>
</evidence>
<dbReference type="KEGG" id="ccp:CHC_T00005035001"/>